<keyword evidence="9" id="KW-1185">Reference proteome</keyword>
<dbReference type="EMBL" id="AP018553">
    <property type="protein sequence ID" value="BBD73143.1"/>
    <property type="molecule type" value="Genomic_DNA"/>
</dbReference>
<evidence type="ECO:0000256" key="3">
    <source>
        <dbReference type="ARBA" id="ARBA00022989"/>
    </source>
</evidence>
<dbReference type="Pfam" id="PF00083">
    <property type="entry name" value="Sugar_tr"/>
    <property type="match status" value="1"/>
</dbReference>
<proteinExistence type="predicted"/>
<dbReference type="PROSITE" id="PS50850">
    <property type="entry name" value="MFS"/>
    <property type="match status" value="1"/>
</dbReference>
<keyword evidence="3 5" id="KW-1133">Transmembrane helix</keyword>
<reference evidence="7" key="3">
    <citation type="journal article" date="2019" name="BMC Res. Notes">
        <title>Complete genome sequence of the Sulfodiicoccus acidiphilus strain HS-1T, the first crenarchaeon that lacks polB3, isolated from an acidic hot spring in Ohwaku-dani, Hakone, Japan.</title>
        <authorList>
            <person name="Sakai H.D."/>
            <person name="Kurosawa N."/>
        </authorList>
    </citation>
    <scope>NUCLEOTIDE SEQUENCE</scope>
    <source>
        <strain evidence="7">HS-1</strain>
    </source>
</reference>
<dbReference type="Proteomes" id="UP000276741">
    <property type="component" value="Chromosome"/>
</dbReference>
<evidence type="ECO:0000313" key="7">
    <source>
        <dbReference type="EMBL" id="BBD73143.1"/>
    </source>
</evidence>
<feature type="transmembrane region" description="Helical" evidence="5">
    <location>
        <begin position="298"/>
        <end position="317"/>
    </location>
</feature>
<reference evidence="8" key="1">
    <citation type="journal article" date="2014" name="Int. J. Syst. Evol. Microbiol.">
        <title>Complete genome sequence of Corynebacterium casei LMG S-19264T (=DSM 44701T), isolated from a smear-ripened cheese.</title>
        <authorList>
            <consortium name="US DOE Joint Genome Institute (JGI-PGF)"/>
            <person name="Walter F."/>
            <person name="Albersmeier A."/>
            <person name="Kalinowski J."/>
            <person name="Ruckert C."/>
        </authorList>
    </citation>
    <scope>NUCLEOTIDE SEQUENCE</scope>
    <source>
        <strain evidence="8">JCM 31740</strain>
    </source>
</reference>
<dbReference type="PANTHER" id="PTHR23508">
    <property type="entry name" value="CARBOXYLIC ACID TRANSPORTER PROTEIN HOMOLOG"/>
    <property type="match status" value="1"/>
</dbReference>
<accession>A0A348B4P1</accession>
<dbReference type="KEGG" id="sacd:HS1genome_1532"/>
<feature type="transmembrane region" description="Helical" evidence="5">
    <location>
        <begin position="21"/>
        <end position="41"/>
    </location>
</feature>
<feature type="transmembrane region" description="Helical" evidence="5">
    <location>
        <begin position="270"/>
        <end position="291"/>
    </location>
</feature>
<name>A0A348B4P1_9CREN</name>
<dbReference type="GO" id="GO:0046943">
    <property type="term" value="F:carboxylic acid transmembrane transporter activity"/>
    <property type="evidence" value="ECO:0007669"/>
    <property type="project" value="TreeGrafter"/>
</dbReference>
<dbReference type="GeneID" id="38667038"/>
<reference evidence="8" key="4">
    <citation type="submission" date="2020-09" db="EMBL/GenBank/DDBJ databases">
        <authorList>
            <person name="Sun Q."/>
            <person name="Ohkuma M."/>
        </authorList>
    </citation>
    <scope>NUCLEOTIDE SEQUENCE</scope>
    <source>
        <strain evidence="8">JCM 31740</strain>
    </source>
</reference>
<dbReference type="SUPFAM" id="SSF103473">
    <property type="entry name" value="MFS general substrate transporter"/>
    <property type="match status" value="1"/>
</dbReference>
<dbReference type="InterPro" id="IPR005828">
    <property type="entry name" value="MFS_sugar_transport-like"/>
</dbReference>
<dbReference type="AlphaFoldDB" id="A0A348B4P1"/>
<feature type="transmembrane region" description="Helical" evidence="5">
    <location>
        <begin position="168"/>
        <end position="186"/>
    </location>
</feature>
<evidence type="ECO:0000256" key="5">
    <source>
        <dbReference type="SAM" id="Phobius"/>
    </source>
</evidence>
<dbReference type="PANTHER" id="PTHR23508:SF10">
    <property type="entry name" value="CARBOXYLIC ACID TRANSPORTER PROTEIN HOMOLOG"/>
    <property type="match status" value="1"/>
</dbReference>
<dbReference type="Proteomes" id="UP000616143">
    <property type="component" value="Unassembled WGS sequence"/>
</dbReference>
<evidence type="ECO:0000259" key="6">
    <source>
        <dbReference type="PROSITE" id="PS50850"/>
    </source>
</evidence>
<protein>
    <submittedName>
        <fullName evidence="7">MFS transporter</fullName>
    </submittedName>
</protein>
<dbReference type="GO" id="GO:0005886">
    <property type="term" value="C:plasma membrane"/>
    <property type="evidence" value="ECO:0007669"/>
    <property type="project" value="TreeGrafter"/>
</dbReference>
<reference evidence="9" key="2">
    <citation type="submission" date="2018-04" db="EMBL/GenBank/DDBJ databases">
        <title>Complete genome sequence of Sulfodiicoccus acidiphilus strain HS-1.</title>
        <authorList>
            <person name="Sakai H.D."/>
            <person name="Kurosawa N."/>
        </authorList>
    </citation>
    <scope>NUCLEOTIDE SEQUENCE [LARGE SCALE GENOMIC DNA]</scope>
    <source>
        <strain evidence="9">HS-1</strain>
    </source>
</reference>
<feature type="domain" description="Major facilitator superfamily (MFS) profile" evidence="6">
    <location>
        <begin position="15"/>
        <end position="412"/>
    </location>
</feature>
<feature type="transmembrane region" description="Helical" evidence="5">
    <location>
        <begin position="389"/>
        <end position="408"/>
    </location>
</feature>
<comment type="subcellular location">
    <subcellularLocation>
        <location evidence="1">Membrane</location>
        <topology evidence="1">Multi-pass membrane protein</topology>
    </subcellularLocation>
</comment>
<sequence>MGYFDDFPSSTKVRTFFVSSAGFLLDGYDLSVISFASTFILREFSLTTPEYGLLLAASLIGMIPGSVLFGWLSDRMGRSKLMGVDLFFFLVFGITAALSQNFAELFASRLLLGVGIGGDYPISSTLMSEMSPPSSRGRYLVGAVSMYWIGSALSGAVTYPALTLGPFFWRYVFLVGALLSVPIILLRLRLSESPRWLVSTGALKGSNLPTPELENKGAKGFADLFKGRMLWVTVFLSSVWFLFDVASYGIGLYYPYLLEQFAFPSKYEVVLGTLAISAGAIVGYAVAEAVVDSLGRRVVLLTGLGSMAALLYLGWGVRLHGPLLVPYFMSFVAMEQWAGAVTLFYPTELFPTSVRSSGQGVATAASRVGAVLGVFYFPQLTVSLGLANSLFTFATVSLVALAISLLGARETAKKQLEDTSQGVR</sequence>
<keyword evidence="2 5" id="KW-0812">Transmembrane</keyword>
<feature type="transmembrane region" description="Helical" evidence="5">
    <location>
        <begin position="229"/>
        <end position="250"/>
    </location>
</feature>
<dbReference type="OrthoDB" id="117970at2157"/>
<dbReference type="InterPro" id="IPR036259">
    <property type="entry name" value="MFS_trans_sf"/>
</dbReference>
<dbReference type="InterPro" id="IPR020846">
    <property type="entry name" value="MFS_dom"/>
</dbReference>
<keyword evidence="4 5" id="KW-0472">Membrane</keyword>
<feature type="transmembrane region" description="Helical" evidence="5">
    <location>
        <begin position="53"/>
        <end position="72"/>
    </location>
</feature>
<dbReference type="EMBL" id="BMQS01000017">
    <property type="protein sequence ID" value="GGU00508.1"/>
    <property type="molecule type" value="Genomic_DNA"/>
</dbReference>
<organism evidence="7 9">
    <name type="scientific">Sulfodiicoccus acidiphilus</name>
    <dbReference type="NCBI Taxonomy" id="1670455"/>
    <lineage>
        <taxon>Archaea</taxon>
        <taxon>Thermoproteota</taxon>
        <taxon>Thermoprotei</taxon>
        <taxon>Sulfolobales</taxon>
        <taxon>Sulfolobaceae</taxon>
        <taxon>Sulfodiicoccus</taxon>
    </lineage>
</organism>
<feature type="transmembrane region" description="Helical" evidence="5">
    <location>
        <begin position="139"/>
        <end position="162"/>
    </location>
</feature>
<dbReference type="InterPro" id="IPR005829">
    <property type="entry name" value="Sugar_transporter_CS"/>
</dbReference>
<feature type="transmembrane region" description="Helical" evidence="5">
    <location>
        <begin position="84"/>
        <end position="103"/>
    </location>
</feature>
<evidence type="ECO:0000256" key="4">
    <source>
        <dbReference type="ARBA" id="ARBA00023136"/>
    </source>
</evidence>
<evidence type="ECO:0000313" key="8">
    <source>
        <dbReference type="EMBL" id="GGU00508.1"/>
    </source>
</evidence>
<dbReference type="RefSeq" id="WP_126450288.1">
    <property type="nucleotide sequence ID" value="NZ_AP018553.1"/>
</dbReference>
<evidence type="ECO:0000256" key="1">
    <source>
        <dbReference type="ARBA" id="ARBA00004141"/>
    </source>
</evidence>
<gene>
    <name evidence="8" type="ORF">GCM10007116_17170</name>
    <name evidence="7" type="ORF">HS1genome_1532</name>
</gene>
<dbReference type="PROSITE" id="PS00217">
    <property type="entry name" value="SUGAR_TRANSPORT_2"/>
    <property type="match status" value="1"/>
</dbReference>
<dbReference type="InterPro" id="IPR003663">
    <property type="entry name" value="Sugar/inositol_transpt"/>
</dbReference>
<dbReference type="Gene3D" id="1.20.1250.20">
    <property type="entry name" value="MFS general substrate transporter like domains"/>
    <property type="match status" value="1"/>
</dbReference>
<evidence type="ECO:0000313" key="9">
    <source>
        <dbReference type="Proteomes" id="UP000276741"/>
    </source>
</evidence>
<evidence type="ECO:0000256" key="2">
    <source>
        <dbReference type="ARBA" id="ARBA00022692"/>
    </source>
</evidence>
<dbReference type="PRINTS" id="PR00171">
    <property type="entry name" value="SUGRTRNSPORT"/>
</dbReference>